<feature type="domain" description="Exocyst complex component Sec10-like alpha-helical bundle" evidence="6">
    <location>
        <begin position="179"/>
        <end position="596"/>
    </location>
</feature>
<comment type="similarity">
    <text evidence="1">Belongs to the SEC10 family.</text>
</comment>
<evidence type="ECO:0000259" key="7">
    <source>
        <dbReference type="Pfam" id="PF20667"/>
    </source>
</evidence>
<dbReference type="EMBL" id="KN042429">
    <property type="protein sequence ID" value="KFH63026.1"/>
    <property type="molecule type" value="Genomic_DNA"/>
</dbReference>
<keyword evidence="4 5" id="KW-0175">Coiled coil</keyword>
<protein>
    <submittedName>
        <fullName evidence="8">Uncharacterized protein</fullName>
    </submittedName>
</protein>
<dbReference type="AlphaFoldDB" id="A0A086TM49"/>
<gene>
    <name evidence="8" type="ORF">MVEG_11063</name>
</gene>
<organism evidence="8 9">
    <name type="scientific">Podila verticillata NRRL 6337</name>
    <dbReference type="NCBI Taxonomy" id="1069443"/>
    <lineage>
        <taxon>Eukaryota</taxon>
        <taxon>Fungi</taxon>
        <taxon>Fungi incertae sedis</taxon>
        <taxon>Mucoromycota</taxon>
        <taxon>Mortierellomycotina</taxon>
        <taxon>Mortierellomycetes</taxon>
        <taxon>Mortierellales</taxon>
        <taxon>Mortierellaceae</taxon>
        <taxon>Podila</taxon>
    </lineage>
</organism>
<name>A0A086TM49_9FUNG</name>
<evidence type="ECO:0000313" key="8">
    <source>
        <dbReference type="EMBL" id="KFH63026.1"/>
    </source>
</evidence>
<dbReference type="OrthoDB" id="125856at2759"/>
<evidence type="ECO:0000256" key="3">
    <source>
        <dbReference type="ARBA" id="ARBA00022483"/>
    </source>
</evidence>
<keyword evidence="3" id="KW-0268">Exocytosis</keyword>
<dbReference type="InterPro" id="IPR048627">
    <property type="entry name" value="Sec10_HB"/>
</dbReference>
<evidence type="ECO:0000313" key="9">
    <source>
        <dbReference type="Proteomes" id="UP000243308"/>
    </source>
</evidence>
<keyword evidence="9" id="KW-1185">Reference proteome</keyword>
<evidence type="ECO:0000256" key="2">
    <source>
        <dbReference type="ARBA" id="ARBA00022448"/>
    </source>
</evidence>
<dbReference type="InterPro" id="IPR048625">
    <property type="entry name" value="Sec10_N"/>
</dbReference>
<dbReference type="GO" id="GO:0000145">
    <property type="term" value="C:exocyst"/>
    <property type="evidence" value="ECO:0007669"/>
    <property type="project" value="TreeGrafter"/>
</dbReference>
<dbReference type="Proteomes" id="UP000243308">
    <property type="component" value="Unassembled WGS sequence"/>
</dbReference>
<evidence type="ECO:0000259" key="6">
    <source>
        <dbReference type="Pfam" id="PF07393"/>
    </source>
</evidence>
<dbReference type="Pfam" id="PF07393">
    <property type="entry name" value="Sec10_HB"/>
    <property type="match status" value="1"/>
</dbReference>
<dbReference type="PANTHER" id="PTHR12100:SF0">
    <property type="entry name" value="EXOCYST COMPLEX COMPONENT 5"/>
    <property type="match status" value="1"/>
</dbReference>
<dbReference type="GO" id="GO:0006887">
    <property type="term" value="P:exocytosis"/>
    <property type="evidence" value="ECO:0007669"/>
    <property type="project" value="UniProtKB-KW"/>
</dbReference>
<evidence type="ECO:0000256" key="4">
    <source>
        <dbReference type="ARBA" id="ARBA00023054"/>
    </source>
</evidence>
<reference evidence="8 9" key="1">
    <citation type="submission" date="2011-02" db="EMBL/GenBank/DDBJ databases">
        <title>The Genome Sequence of Mortierella verticillata NRRL 6337.</title>
        <authorList>
            <consortium name="The Broad Institute Genome Sequencing Platform"/>
            <person name="Russ C."/>
            <person name="Cuomo C."/>
            <person name="Burger G."/>
            <person name="Gray M.W."/>
            <person name="Holland P.W.H."/>
            <person name="King N."/>
            <person name="Lang F.B.F."/>
            <person name="Roger A.J."/>
            <person name="Ruiz-Trillo I."/>
            <person name="Young S.K."/>
            <person name="Zeng Q."/>
            <person name="Gargeya S."/>
            <person name="Alvarado L."/>
            <person name="Berlin A."/>
            <person name="Chapman S.B."/>
            <person name="Chen Z."/>
            <person name="Freedman E."/>
            <person name="Gellesch M."/>
            <person name="Goldberg J."/>
            <person name="Griggs A."/>
            <person name="Gujja S."/>
            <person name="Heilman E."/>
            <person name="Heiman D."/>
            <person name="Howarth C."/>
            <person name="Mehta T."/>
            <person name="Neiman D."/>
            <person name="Pearson M."/>
            <person name="Roberts A."/>
            <person name="Saif S."/>
            <person name="Shea T."/>
            <person name="Shenoy N."/>
            <person name="Sisk P."/>
            <person name="Stolte C."/>
            <person name="Sykes S."/>
            <person name="White J."/>
            <person name="Yandava C."/>
            <person name="Haas B."/>
            <person name="Nusbaum C."/>
            <person name="Birren B."/>
        </authorList>
    </citation>
    <scope>NUCLEOTIDE SEQUENCE [LARGE SCALE GENOMIC DNA]</scope>
    <source>
        <strain evidence="8 9">NRRL 6337</strain>
    </source>
</reference>
<feature type="coiled-coil region" evidence="5">
    <location>
        <begin position="60"/>
        <end position="90"/>
    </location>
</feature>
<sequence>MAPPPRLRPFELNPDLKATLRVESFQGTFSSKTFIEKLSSNIIATRILENSNTFDPKPFIRTFESSLEELEKLASKMQKHTSELERETQKEELAFKKQVKELGTGFEDVQATLESLDSRISEVGSTAIRIGEKLETADKQRARAVLSKQLMEYFMQFNEGQCPTLESLMTQQGLEGQIEAARILRQLAILAKEVDLPDTQVAREGIEKFREQFETDMLSSFDKAYRHADPKVMAHCAKALLEFNGGHSCVQIYVNQHDFFMQNSKVSEPTPLEGPNQEDLTNPIAAIPPIDAGLIKLYDGIRTTVEQEADIISMVFPNPAAVFQVFIQRVFGQSIQSFIEILLERAQAKSTLAYLRTLSSIHEHTVLLVNDLKKCEDTLKVGINANVKGSNISVTTQPLSQTLDRCLDDLFVPFLEGDRYMEKEIQSLCETYDVMLAKFTAYQLQRRGGNKFRAIITRTFNQMLDSNKALPPVVQENFATVKNPEKYQNMKDVTDDDGALSVDLVVKLLKIHAESVVRSLGLLPVTGRPKNTAVLFQLLTDYIGMRYIDAALDSALEDLSALDPKFPPDLRPMKRVKLVNGIVHLIQMHFQTTIVRVNKIIHLIQMHFHTTILPLTVPSPQVYRDTVIQKNKLMASVESKANATIQKEIDCILAWLETCLGRQRRTDFKPKDDEVDLTGLATKPCIDCCEFLRRMYDTTRKCFDGKNIEMFCTEVGITFHGMLLEHFKKFSISPVGGVLLTKDIAKYQESVKAWNIPSLNERFEMLRQLGNVFLVKPEILPSVLNEGYLAKVDFKSLYPYLQMRVDFKTSKIDKLFEKLNLLTSSSSNGNAAGGGGVSRASTFEDASARFLSYSLR</sequence>
<dbReference type="Pfam" id="PF20667">
    <property type="entry name" value="Sec10_N"/>
    <property type="match status" value="1"/>
</dbReference>
<feature type="domain" description="Exocyst complex component Sec10 N-terminal" evidence="7">
    <location>
        <begin position="56"/>
        <end position="169"/>
    </location>
</feature>
<dbReference type="InterPro" id="IPR009976">
    <property type="entry name" value="Sec10-like"/>
</dbReference>
<dbReference type="PANTHER" id="PTHR12100">
    <property type="entry name" value="SEC10"/>
    <property type="match status" value="1"/>
</dbReference>
<evidence type="ECO:0000256" key="5">
    <source>
        <dbReference type="SAM" id="Coils"/>
    </source>
</evidence>
<evidence type="ECO:0000256" key="1">
    <source>
        <dbReference type="ARBA" id="ARBA00006572"/>
    </source>
</evidence>
<dbReference type="GO" id="GO:0006893">
    <property type="term" value="P:Golgi to plasma membrane transport"/>
    <property type="evidence" value="ECO:0007669"/>
    <property type="project" value="TreeGrafter"/>
</dbReference>
<proteinExistence type="inferred from homology"/>
<keyword evidence="2" id="KW-0813">Transport</keyword>
<accession>A0A086TM49</accession>